<feature type="chain" id="PRO_5001722237" evidence="1">
    <location>
        <begin position="22"/>
        <end position="111"/>
    </location>
</feature>
<accession>A0A077PT12</accession>
<dbReference type="AlphaFoldDB" id="A0A077PT12"/>
<organism evidence="2 3">
    <name type="scientific">Xenorhabdus bovienii str. kraussei Becker Underwood</name>
    <dbReference type="NCBI Taxonomy" id="1398204"/>
    <lineage>
        <taxon>Bacteria</taxon>
        <taxon>Pseudomonadati</taxon>
        <taxon>Pseudomonadota</taxon>
        <taxon>Gammaproteobacteria</taxon>
        <taxon>Enterobacterales</taxon>
        <taxon>Morganellaceae</taxon>
        <taxon>Xenorhabdus</taxon>
    </lineage>
</organism>
<sequence>MKKLIISALICIVLPLQAAYADDNLGDIVSEPVNNSDPCTVVLCMYGKATDNSSSECSGAERKFFSIIKKKHGAFNPSRTFNARQSFLNGCPAATADVISKIMSKYGRTRW</sequence>
<evidence type="ECO:0000313" key="3">
    <source>
        <dbReference type="Proteomes" id="UP000028493"/>
    </source>
</evidence>
<reference evidence="2" key="1">
    <citation type="submission" date="2013-07" db="EMBL/GenBank/DDBJ databases">
        <title>Sub-species coevolution in mutualistic symbiosis.</title>
        <authorList>
            <person name="Murfin K."/>
            <person name="Klassen J."/>
            <person name="Lee M."/>
            <person name="Forst S."/>
            <person name="Stock P."/>
            <person name="Goodrich-Blair H."/>
        </authorList>
    </citation>
    <scope>NUCLEOTIDE SEQUENCE [LARGE SCALE GENOMIC DNA]</scope>
    <source>
        <strain evidence="2">Kraussei Becker Underwood</strain>
    </source>
</reference>
<dbReference type="EMBL" id="CBSZ010000155">
    <property type="protein sequence ID" value="CDH24128.1"/>
    <property type="molecule type" value="Genomic_DNA"/>
</dbReference>
<dbReference type="RefSeq" id="WP_038196540.1">
    <property type="nucleotide sequence ID" value="NZ_CAWLXS010000232.1"/>
</dbReference>
<dbReference type="Pfam" id="PF07424">
    <property type="entry name" value="TrbM"/>
    <property type="match status" value="1"/>
</dbReference>
<dbReference type="InterPro" id="IPR009989">
    <property type="entry name" value="TrbM"/>
</dbReference>
<dbReference type="Proteomes" id="UP000028493">
    <property type="component" value="Unassembled WGS sequence"/>
</dbReference>
<protein>
    <submittedName>
        <fullName evidence="2">TrbM family protein</fullName>
    </submittedName>
</protein>
<name>A0A077PT12_XENBV</name>
<evidence type="ECO:0000256" key="1">
    <source>
        <dbReference type="SAM" id="SignalP"/>
    </source>
</evidence>
<gene>
    <name evidence="2" type="ORF">XBKB1_2380044</name>
</gene>
<proteinExistence type="predicted"/>
<dbReference type="HOGENOM" id="CLU_159230_0_0_6"/>
<comment type="caution">
    <text evidence="2">The sequence shown here is derived from an EMBL/GenBank/DDBJ whole genome shotgun (WGS) entry which is preliminary data.</text>
</comment>
<keyword evidence="1" id="KW-0732">Signal</keyword>
<evidence type="ECO:0000313" key="2">
    <source>
        <dbReference type="EMBL" id="CDH24128.1"/>
    </source>
</evidence>
<feature type="signal peptide" evidence="1">
    <location>
        <begin position="1"/>
        <end position="21"/>
    </location>
</feature>